<accession>A0AAD5KMK2</accession>
<keyword evidence="10" id="KW-1185">Reference proteome</keyword>
<keyword evidence="6 7" id="KW-0472">Membrane</keyword>
<evidence type="ECO:0000256" key="2">
    <source>
        <dbReference type="ARBA" id="ARBA00009096"/>
    </source>
</evidence>
<evidence type="ECO:0000256" key="3">
    <source>
        <dbReference type="ARBA" id="ARBA00022692"/>
    </source>
</evidence>
<evidence type="ECO:0000259" key="8">
    <source>
        <dbReference type="PROSITE" id="PS51751"/>
    </source>
</evidence>
<evidence type="ECO:0000256" key="1">
    <source>
        <dbReference type="ARBA" id="ARBA00004477"/>
    </source>
</evidence>
<feature type="domain" description="EXPERA" evidence="8">
    <location>
        <begin position="17"/>
        <end position="157"/>
    </location>
</feature>
<dbReference type="InterPro" id="IPR033118">
    <property type="entry name" value="EXPERA"/>
</dbReference>
<reference evidence="9" key="1">
    <citation type="journal article" date="2022" name="IScience">
        <title>Evolution of zygomycete secretomes and the origins of terrestrial fungal ecologies.</title>
        <authorList>
            <person name="Chang Y."/>
            <person name="Wang Y."/>
            <person name="Mondo S."/>
            <person name="Ahrendt S."/>
            <person name="Andreopoulos W."/>
            <person name="Barry K."/>
            <person name="Beard J."/>
            <person name="Benny G.L."/>
            <person name="Blankenship S."/>
            <person name="Bonito G."/>
            <person name="Cuomo C."/>
            <person name="Desiro A."/>
            <person name="Gervers K.A."/>
            <person name="Hundley H."/>
            <person name="Kuo A."/>
            <person name="LaButti K."/>
            <person name="Lang B.F."/>
            <person name="Lipzen A."/>
            <person name="O'Donnell K."/>
            <person name="Pangilinan J."/>
            <person name="Reynolds N."/>
            <person name="Sandor L."/>
            <person name="Smith M.E."/>
            <person name="Tsang A."/>
            <person name="Grigoriev I.V."/>
            <person name="Stajich J.E."/>
            <person name="Spatafora J.W."/>
        </authorList>
    </citation>
    <scope>NUCLEOTIDE SEQUENCE</scope>
    <source>
        <strain evidence="9">RSA 2281</strain>
    </source>
</reference>
<dbReference type="InterPro" id="IPR016964">
    <property type="entry name" value="Sigma2_recept"/>
</dbReference>
<feature type="transmembrane region" description="Helical" evidence="7">
    <location>
        <begin position="108"/>
        <end position="127"/>
    </location>
</feature>
<dbReference type="PIRSF" id="PIRSF031032">
    <property type="entry name" value="TMP_97_prd"/>
    <property type="match status" value="1"/>
</dbReference>
<evidence type="ECO:0000256" key="4">
    <source>
        <dbReference type="ARBA" id="ARBA00022824"/>
    </source>
</evidence>
<keyword evidence="4 7" id="KW-0256">Endoplasmic reticulum</keyword>
<dbReference type="AlphaFoldDB" id="A0AAD5KMK2"/>
<feature type="transmembrane region" description="Helical" evidence="7">
    <location>
        <begin position="72"/>
        <end position="96"/>
    </location>
</feature>
<evidence type="ECO:0000313" key="9">
    <source>
        <dbReference type="EMBL" id="KAI9275928.1"/>
    </source>
</evidence>
<evidence type="ECO:0000256" key="5">
    <source>
        <dbReference type="ARBA" id="ARBA00022989"/>
    </source>
</evidence>
<dbReference type="Proteomes" id="UP001209540">
    <property type="component" value="Unassembled WGS sequence"/>
</dbReference>
<dbReference type="Pfam" id="PF05241">
    <property type="entry name" value="EBP"/>
    <property type="match status" value="1"/>
</dbReference>
<reference evidence="9" key="2">
    <citation type="submission" date="2023-02" db="EMBL/GenBank/DDBJ databases">
        <authorList>
            <consortium name="DOE Joint Genome Institute"/>
            <person name="Mondo S.J."/>
            <person name="Chang Y."/>
            <person name="Wang Y."/>
            <person name="Ahrendt S."/>
            <person name="Andreopoulos W."/>
            <person name="Barry K."/>
            <person name="Beard J."/>
            <person name="Benny G.L."/>
            <person name="Blankenship S."/>
            <person name="Bonito G."/>
            <person name="Cuomo C."/>
            <person name="Desiro A."/>
            <person name="Gervers K.A."/>
            <person name="Hundley H."/>
            <person name="Kuo A."/>
            <person name="LaButti K."/>
            <person name="Lang B.F."/>
            <person name="Lipzen A."/>
            <person name="O'Donnell K."/>
            <person name="Pangilinan J."/>
            <person name="Reynolds N."/>
            <person name="Sandor L."/>
            <person name="Smith M.W."/>
            <person name="Tsang A."/>
            <person name="Grigoriev I.V."/>
            <person name="Stajich J.E."/>
            <person name="Spatafora J.W."/>
        </authorList>
    </citation>
    <scope>NUCLEOTIDE SEQUENCE</scope>
    <source>
        <strain evidence="9">RSA 2281</strain>
    </source>
</reference>
<evidence type="ECO:0000313" key="10">
    <source>
        <dbReference type="Proteomes" id="UP001209540"/>
    </source>
</evidence>
<organism evidence="9 10">
    <name type="scientific">Phascolomyces articulosus</name>
    <dbReference type="NCBI Taxonomy" id="60185"/>
    <lineage>
        <taxon>Eukaryota</taxon>
        <taxon>Fungi</taxon>
        <taxon>Fungi incertae sedis</taxon>
        <taxon>Mucoromycota</taxon>
        <taxon>Mucoromycotina</taxon>
        <taxon>Mucoromycetes</taxon>
        <taxon>Mucorales</taxon>
        <taxon>Lichtheimiaceae</taxon>
        <taxon>Phascolomyces</taxon>
    </lineage>
</organism>
<protein>
    <recommendedName>
        <fullName evidence="7">Efficient mitochondria targeting-associated protein 19</fullName>
    </recommendedName>
</protein>
<evidence type="ECO:0000256" key="7">
    <source>
        <dbReference type="PIRNR" id="PIRNR031032"/>
    </source>
</evidence>
<gene>
    <name evidence="9" type="ORF">BDA99DRAFT_476027</name>
</gene>
<feature type="transmembrane region" description="Helical" evidence="7">
    <location>
        <begin position="139"/>
        <end position="158"/>
    </location>
</feature>
<comment type="similarity">
    <text evidence="2">Belongs to the TMEM97/sigma-2 receptor family.</text>
</comment>
<keyword evidence="5 7" id="KW-1133">Transmembrane helix</keyword>
<dbReference type="PROSITE" id="PS51751">
    <property type="entry name" value="EXPERA"/>
    <property type="match status" value="1"/>
</dbReference>
<evidence type="ECO:0000256" key="6">
    <source>
        <dbReference type="ARBA" id="ARBA00023136"/>
    </source>
</evidence>
<proteinExistence type="inferred from homology"/>
<comment type="subcellular location">
    <subcellularLocation>
        <location evidence="1">Endoplasmic reticulum membrane</location>
        <topology evidence="1">Multi-pass membrane protein</topology>
    </subcellularLocation>
</comment>
<dbReference type="EMBL" id="JAIXMP010000003">
    <property type="protein sequence ID" value="KAI9275928.1"/>
    <property type="molecule type" value="Genomic_DNA"/>
</dbReference>
<sequence length="178" mass="20229">MATDQKACHKCLFSRPLDLVYFIYFLTHIPITLCIDLQGFYPADQIPQVLKDAVAFYVNTYKDPFMGATTPIHWFEGVTLCELFLQLPFFFVALYGLYNDSIHVRVGLMVYASHVATTMVPIFAELFFNPGFGLSESEIWTLFGFYVPYLIIPLTILIDSYIRVSKAISGASAHIKTE</sequence>
<dbReference type="InterPro" id="IPR051987">
    <property type="entry name" value="Sigma-2_receptor-like"/>
</dbReference>
<name>A0AAD5KMK2_9FUNG</name>
<dbReference type="PANTHER" id="PTHR31204:SF1">
    <property type="entry name" value="SIGMA INTRACELLULAR RECEPTOR 2"/>
    <property type="match status" value="1"/>
</dbReference>
<comment type="caution">
    <text evidence="9">The sequence shown here is derived from an EMBL/GenBank/DDBJ whole genome shotgun (WGS) entry which is preliminary data.</text>
</comment>
<keyword evidence="3 7" id="KW-0812">Transmembrane</keyword>
<feature type="transmembrane region" description="Helical" evidence="7">
    <location>
        <begin position="21"/>
        <end position="41"/>
    </location>
</feature>
<dbReference type="GO" id="GO:0005789">
    <property type="term" value="C:endoplasmic reticulum membrane"/>
    <property type="evidence" value="ECO:0007669"/>
    <property type="project" value="UniProtKB-SubCell"/>
</dbReference>
<dbReference type="PANTHER" id="PTHR31204">
    <property type="entry name" value="SIGMA INTRACELLULAR RECEPTOR 2"/>
    <property type="match status" value="1"/>
</dbReference>